<dbReference type="PANTHER" id="PTHR45911">
    <property type="entry name" value="C2 DOMAIN-CONTAINING PROTEIN"/>
    <property type="match status" value="1"/>
</dbReference>
<dbReference type="SMART" id="SM00239">
    <property type="entry name" value="C2"/>
    <property type="match status" value="3"/>
</dbReference>
<dbReference type="Pfam" id="PF00168">
    <property type="entry name" value="C2"/>
    <property type="match status" value="3"/>
</dbReference>
<keyword evidence="7 8" id="KW-0472">Membrane</keyword>
<evidence type="ECO:0000256" key="3">
    <source>
        <dbReference type="ARBA" id="ARBA00022723"/>
    </source>
</evidence>
<sequence>MSAYDLQPPSVAVSFVNESREQTLIPSRAFCRHGFWHPDDARRALSKRPSKLSACSSGKLRLRVFLDSASGLPAMDRNGLCDPYVVIKFGDQTKTSVVEQHTRNPQWAQSFVFDINAEDEDAVPPLEFVVKDKDSFSSSLIGSVSFSTRQLELEQSQMVELPILQAKSRSEMGTTTRRRIRGTLSFKITKILEPVMESSEPSSRRSSKAATAAVAAAESRGVLEVSVKLVQAEHLLAMDSNGESDPFVKLRLGGKTYKSKTRYKTRSPVWNQMFQFKARAGDDQLVLKVYDWNLTGKSQAMGQCRVTVGDLPVNRSVKKWLKLKHDGADAGEICVMLTVSSLLASPREGPTSRRTSSAPAPAGLRTCGTLEVHVASASALDARDYGGVSDPYVVLELGNFKQRTRTIHKTINPDFDQLFMFPVTDVFDVLRVRVYDEDRGSSDDFLGAVDIPLLEIVNNKTERFFLKKESMLKLYKGYISLTMNLQYAKVPAYLRLIAPRDLNVLEEDDVLSTATLKRNFMRVLSLVERVRAVLRMFDQLFKWQLGAAQSFLFLLFWIFATLRLDTYHVPALFGFGLLVQYILPQTALLGPSVSHLEAADGPRQRRPSKSIRERITSITHIVLSVQNTLGEVASIFERLNNLLHWKAPVLGWVLVSVLLISSLVLAVVPVRYVLLCWGVLRSVRAFHRKYVRRGDPPEPRPPPHLNFLSRVPDNIELLQQQRL</sequence>
<evidence type="ECO:0000313" key="11">
    <source>
        <dbReference type="Proteomes" id="UP000007799"/>
    </source>
</evidence>
<dbReference type="PROSITE" id="PS50004">
    <property type="entry name" value="C2"/>
    <property type="match status" value="3"/>
</dbReference>
<dbReference type="Pfam" id="PF08372">
    <property type="entry name" value="PRT_C"/>
    <property type="match status" value="1"/>
</dbReference>
<dbReference type="SUPFAM" id="SSF49562">
    <property type="entry name" value="C2 domain (Calcium/lipid-binding domain, CaLB)"/>
    <property type="match status" value="3"/>
</dbReference>
<evidence type="ECO:0000259" key="9">
    <source>
        <dbReference type="PROSITE" id="PS50004"/>
    </source>
</evidence>
<evidence type="ECO:0000256" key="2">
    <source>
        <dbReference type="ARBA" id="ARBA00022692"/>
    </source>
</evidence>
<dbReference type="CDD" id="cd00030">
    <property type="entry name" value="C2"/>
    <property type="match status" value="2"/>
</dbReference>
<dbReference type="EMBL" id="GL832995">
    <property type="protein sequence ID" value="EGD81121.1"/>
    <property type="molecule type" value="Genomic_DNA"/>
</dbReference>
<name>F2USL2_SALR5</name>
<dbReference type="PANTHER" id="PTHR45911:SF4">
    <property type="entry name" value="MULTIPLE C2 AND TRANSMEMBRANE DOMAIN-CONTAINING PROTEIN"/>
    <property type="match status" value="1"/>
</dbReference>
<dbReference type="FunCoup" id="F2USL2">
    <property type="interactions" value="726"/>
</dbReference>
<dbReference type="GO" id="GO:0005509">
    <property type="term" value="F:calcium ion binding"/>
    <property type="evidence" value="ECO:0007669"/>
    <property type="project" value="TreeGrafter"/>
</dbReference>
<organism evidence="11">
    <name type="scientific">Salpingoeca rosetta (strain ATCC 50818 / BSB-021)</name>
    <dbReference type="NCBI Taxonomy" id="946362"/>
    <lineage>
        <taxon>Eukaryota</taxon>
        <taxon>Choanoflagellata</taxon>
        <taxon>Craspedida</taxon>
        <taxon>Salpingoecidae</taxon>
        <taxon>Salpingoeca</taxon>
    </lineage>
</organism>
<feature type="domain" description="C2" evidence="9">
    <location>
        <begin position="206"/>
        <end position="321"/>
    </location>
</feature>
<keyword evidence="2 8" id="KW-0812">Transmembrane</keyword>
<dbReference type="OrthoDB" id="5973539at2759"/>
<comment type="subcellular location">
    <subcellularLocation>
        <location evidence="1">Membrane</location>
        <topology evidence="1">Multi-pass membrane protein</topology>
    </subcellularLocation>
</comment>
<dbReference type="PRINTS" id="PR00360">
    <property type="entry name" value="C2DOMAIN"/>
</dbReference>
<evidence type="ECO:0000256" key="6">
    <source>
        <dbReference type="ARBA" id="ARBA00022989"/>
    </source>
</evidence>
<evidence type="ECO:0000256" key="4">
    <source>
        <dbReference type="ARBA" id="ARBA00022737"/>
    </source>
</evidence>
<feature type="domain" description="C2" evidence="9">
    <location>
        <begin position="37"/>
        <end position="161"/>
    </location>
</feature>
<dbReference type="Proteomes" id="UP000007799">
    <property type="component" value="Unassembled WGS sequence"/>
</dbReference>
<feature type="transmembrane region" description="Helical" evidence="8">
    <location>
        <begin position="649"/>
        <end position="680"/>
    </location>
</feature>
<gene>
    <name evidence="10" type="ORF">PTSG_11158</name>
</gene>
<keyword evidence="4" id="KW-0677">Repeat</keyword>
<dbReference type="InterPro" id="IPR035892">
    <property type="entry name" value="C2_domain_sf"/>
</dbReference>
<proteinExistence type="predicted"/>
<keyword evidence="5" id="KW-0106">Calcium</keyword>
<evidence type="ECO:0000256" key="8">
    <source>
        <dbReference type="SAM" id="Phobius"/>
    </source>
</evidence>
<keyword evidence="11" id="KW-1185">Reference proteome</keyword>
<dbReference type="GO" id="GO:0016020">
    <property type="term" value="C:membrane"/>
    <property type="evidence" value="ECO:0007669"/>
    <property type="project" value="UniProtKB-SubCell"/>
</dbReference>
<dbReference type="InterPro" id="IPR013583">
    <property type="entry name" value="MCTP_C"/>
</dbReference>
<evidence type="ECO:0000256" key="5">
    <source>
        <dbReference type="ARBA" id="ARBA00022837"/>
    </source>
</evidence>
<evidence type="ECO:0000313" key="10">
    <source>
        <dbReference type="EMBL" id="EGD81121.1"/>
    </source>
</evidence>
<dbReference type="AlphaFoldDB" id="F2USL2"/>
<reference evidence="10" key="1">
    <citation type="submission" date="2009-08" db="EMBL/GenBank/DDBJ databases">
        <title>Annotation of Salpingoeca rosetta.</title>
        <authorList>
            <consortium name="The Broad Institute Genome Sequencing Platform"/>
            <person name="Russ C."/>
            <person name="Cuomo C."/>
            <person name="Burger G."/>
            <person name="Gray M.W."/>
            <person name="Holland P.W.H."/>
            <person name="King N."/>
            <person name="Lang F.B.F."/>
            <person name="Roger A.J."/>
            <person name="Ruiz-Trillo I."/>
            <person name="Young S.K."/>
            <person name="Zeng Q."/>
            <person name="Gargeya S."/>
            <person name="Alvarado L."/>
            <person name="Berlin A."/>
            <person name="Chapman S.B."/>
            <person name="Chen Z."/>
            <person name="Freedman E."/>
            <person name="Gellesch M."/>
            <person name="Goldberg J."/>
            <person name="Griggs A."/>
            <person name="Gujja S."/>
            <person name="Heilman E."/>
            <person name="Heiman D."/>
            <person name="Howarth C."/>
            <person name="Mehta T."/>
            <person name="Neiman D."/>
            <person name="Pearson M."/>
            <person name="Roberts A."/>
            <person name="Saif S."/>
            <person name="Shea T."/>
            <person name="Shenoy N."/>
            <person name="Sisk P."/>
            <person name="Stolte C."/>
            <person name="Sykes S."/>
            <person name="White J."/>
            <person name="Yandava C."/>
            <person name="Haas B."/>
            <person name="Nusbaum C."/>
            <person name="Birren B."/>
        </authorList>
    </citation>
    <scope>NUCLEOTIDE SEQUENCE [LARGE SCALE GENOMIC DNA]</scope>
    <source>
        <strain evidence="10">ATCC 50818</strain>
    </source>
</reference>
<dbReference type="RefSeq" id="XP_004987806.1">
    <property type="nucleotide sequence ID" value="XM_004987749.1"/>
</dbReference>
<evidence type="ECO:0000256" key="7">
    <source>
        <dbReference type="ARBA" id="ARBA00023136"/>
    </source>
</evidence>
<dbReference type="eggNOG" id="KOG1030">
    <property type="taxonomic scope" value="Eukaryota"/>
</dbReference>
<feature type="transmembrane region" description="Helical" evidence="8">
    <location>
        <begin position="540"/>
        <end position="560"/>
    </location>
</feature>
<keyword evidence="6 8" id="KW-1133">Transmembrane helix</keyword>
<dbReference type="GeneID" id="16068328"/>
<accession>F2USL2</accession>
<dbReference type="KEGG" id="sre:PTSG_11158"/>
<evidence type="ECO:0000256" key="1">
    <source>
        <dbReference type="ARBA" id="ARBA00004141"/>
    </source>
</evidence>
<feature type="domain" description="C2" evidence="9">
    <location>
        <begin position="350"/>
        <end position="466"/>
    </location>
</feature>
<feature type="transmembrane region" description="Helical" evidence="8">
    <location>
        <begin position="567"/>
        <end position="583"/>
    </location>
</feature>
<dbReference type="Gene3D" id="2.60.40.150">
    <property type="entry name" value="C2 domain"/>
    <property type="match status" value="3"/>
</dbReference>
<protein>
    <recommendedName>
        <fullName evidence="9">C2 domain-containing protein</fullName>
    </recommendedName>
</protein>
<dbReference type="InterPro" id="IPR000008">
    <property type="entry name" value="C2_dom"/>
</dbReference>
<keyword evidence="3" id="KW-0479">Metal-binding</keyword>
<dbReference type="InParanoid" id="F2USL2"/>